<dbReference type="AlphaFoldDB" id="A0AAD6ZRR8"/>
<proteinExistence type="predicted"/>
<evidence type="ECO:0000313" key="3">
    <source>
        <dbReference type="Proteomes" id="UP001218218"/>
    </source>
</evidence>
<gene>
    <name evidence="2" type="ORF">DFH08DRAFT_287199</name>
</gene>
<evidence type="ECO:0008006" key="4">
    <source>
        <dbReference type="Google" id="ProtNLM"/>
    </source>
</evidence>
<feature type="transmembrane region" description="Helical" evidence="1">
    <location>
        <begin position="131"/>
        <end position="152"/>
    </location>
</feature>
<organism evidence="2 3">
    <name type="scientific">Mycena albidolilacea</name>
    <dbReference type="NCBI Taxonomy" id="1033008"/>
    <lineage>
        <taxon>Eukaryota</taxon>
        <taxon>Fungi</taxon>
        <taxon>Dikarya</taxon>
        <taxon>Basidiomycota</taxon>
        <taxon>Agaricomycotina</taxon>
        <taxon>Agaricomycetes</taxon>
        <taxon>Agaricomycetidae</taxon>
        <taxon>Agaricales</taxon>
        <taxon>Marasmiineae</taxon>
        <taxon>Mycenaceae</taxon>
        <taxon>Mycena</taxon>
    </lineage>
</organism>
<protein>
    <recommendedName>
        <fullName evidence="4">Transmembrane protein</fullName>
    </recommendedName>
</protein>
<accession>A0AAD6ZRR8</accession>
<sequence length="181" mass="20222">MGLLKTHCTTSRVATRFERERWRPLSRDLAIGMLLVYETTYSARCFTSPVALFCPFLPSISSGAKKMLPMHLITCGADSSVCPEIGSPSTHRLARFLSSSPTTGLLCISFRLSPSLTLPGQKSHPQRVPRLSFPFLLSFLSFSFLSLFLRFIPLHDCPVSTPSIHHAPWVFTRPTALRHAF</sequence>
<keyword evidence="1" id="KW-0472">Membrane</keyword>
<keyword evidence="1" id="KW-0812">Transmembrane</keyword>
<comment type="caution">
    <text evidence="2">The sequence shown here is derived from an EMBL/GenBank/DDBJ whole genome shotgun (WGS) entry which is preliminary data.</text>
</comment>
<dbReference type="Proteomes" id="UP001218218">
    <property type="component" value="Unassembled WGS sequence"/>
</dbReference>
<keyword evidence="1" id="KW-1133">Transmembrane helix</keyword>
<evidence type="ECO:0000256" key="1">
    <source>
        <dbReference type="SAM" id="Phobius"/>
    </source>
</evidence>
<keyword evidence="3" id="KW-1185">Reference proteome</keyword>
<name>A0AAD6ZRR8_9AGAR</name>
<reference evidence="2" key="1">
    <citation type="submission" date="2023-03" db="EMBL/GenBank/DDBJ databases">
        <title>Massive genome expansion in bonnet fungi (Mycena s.s.) driven by repeated elements and novel gene families across ecological guilds.</title>
        <authorList>
            <consortium name="Lawrence Berkeley National Laboratory"/>
            <person name="Harder C.B."/>
            <person name="Miyauchi S."/>
            <person name="Viragh M."/>
            <person name="Kuo A."/>
            <person name="Thoen E."/>
            <person name="Andreopoulos B."/>
            <person name="Lu D."/>
            <person name="Skrede I."/>
            <person name="Drula E."/>
            <person name="Henrissat B."/>
            <person name="Morin E."/>
            <person name="Kohler A."/>
            <person name="Barry K."/>
            <person name="LaButti K."/>
            <person name="Morin E."/>
            <person name="Salamov A."/>
            <person name="Lipzen A."/>
            <person name="Mereny Z."/>
            <person name="Hegedus B."/>
            <person name="Baldrian P."/>
            <person name="Stursova M."/>
            <person name="Weitz H."/>
            <person name="Taylor A."/>
            <person name="Grigoriev I.V."/>
            <person name="Nagy L.G."/>
            <person name="Martin F."/>
            <person name="Kauserud H."/>
        </authorList>
    </citation>
    <scope>NUCLEOTIDE SEQUENCE</scope>
    <source>
        <strain evidence="2">CBHHK002</strain>
    </source>
</reference>
<dbReference type="EMBL" id="JARIHO010000031">
    <property type="protein sequence ID" value="KAJ7336364.1"/>
    <property type="molecule type" value="Genomic_DNA"/>
</dbReference>
<evidence type="ECO:0000313" key="2">
    <source>
        <dbReference type="EMBL" id="KAJ7336364.1"/>
    </source>
</evidence>